<dbReference type="GO" id="GO:0005615">
    <property type="term" value="C:extracellular space"/>
    <property type="evidence" value="ECO:0007669"/>
    <property type="project" value="InterPro"/>
</dbReference>
<protein>
    <submittedName>
        <fullName evidence="5">SERPIN domain-containing protein</fullName>
    </submittedName>
</protein>
<dbReference type="Gene3D" id="2.30.39.10">
    <property type="entry name" value="Alpha-1-antitrypsin, domain 1"/>
    <property type="match status" value="1"/>
</dbReference>
<dbReference type="PANTHER" id="PTHR11461">
    <property type="entry name" value="SERINE PROTEASE INHIBITOR, SERPIN"/>
    <property type="match status" value="1"/>
</dbReference>
<name>A0A183TTK0_SCHSO</name>
<dbReference type="Pfam" id="PF00079">
    <property type="entry name" value="Serpin"/>
    <property type="match status" value="1"/>
</dbReference>
<sequence>MFILLPNREDGPPQLLQKLFTVCPTSHGSGDKRYLDMFLSLTYYYTCAVDLYLPRFKIGEGDPSMNLNDIMMKLGVRKIFDSDVADFSSLTDVRRLYVSSILHRAVLEVDEEGAEATAATGVGKMIACSRFVQLLNLKVTQDLVTS</sequence>
<feature type="domain" description="Serpin" evidence="2">
    <location>
        <begin position="1"/>
        <end position="127"/>
    </location>
</feature>
<evidence type="ECO:0000313" key="4">
    <source>
        <dbReference type="Proteomes" id="UP000275846"/>
    </source>
</evidence>
<accession>A0A183TTK0</accession>
<comment type="similarity">
    <text evidence="1">Belongs to the serpin family.</text>
</comment>
<evidence type="ECO:0000313" key="5">
    <source>
        <dbReference type="WBParaSite" id="SSLN_0002053301-mRNA-1"/>
    </source>
</evidence>
<dbReference type="STRING" id="70667.A0A183TTK0"/>
<proteinExistence type="inferred from homology"/>
<evidence type="ECO:0000256" key="1">
    <source>
        <dbReference type="ARBA" id="ARBA00009500"/>
    </source>
</evidence>
<dbReference type="InterPro" id="IPR023796">
    <property type="entry name" value="Serpin_dom"/>
</dbReference>
<organism evidence="5">
    <name type="scientific">Schistocephalus solidus</name>
    <name type="common">Tapeworm</name>
    <dbReference type="NCBI Taxonomy" id="70667"/>
    <lineage>
        <taxon>Eukaryota</taxon>
        <taxon>Metazoa</taxon>
        <taxon>Spiralia</taxon>
        <taxon>Lophotrochozoa</taxon>
        <taxon>Platyhelminthes</taxon>
        <taxon>Cestoda</taxon>
        <taxon>Eucestoda</taxon>
        <taxon>Diphyllobothriidea</taxon>
        <taxon>Diphyllobothriidae</taxon>
        <taxon>Schistocephalus</taxon>
    </lineage>
</organism>
<dbReference type="InterPro" id="IPR036186">
    <property type="entry name" value="Serpin_sf"/>
</dbReference>
<dbReference type="OrthoDB" id="671595at2759"/>
<dbReference type="SUPFAM" id="SSF56574">
    <property type="entry name" value="Serpins"/>
    <property type="match status" value="1"/>
</dbReference>
<dbReference type="GO" id="GO:0004867">
    <property type="term" value="F:serine-type endopeptidase inhibitor activity"/>
    <property type="evidence" value="ECO:0007669"/>
    <property type="project" value="InterPro"/>
</dbReference>
<keyword evidence="4" id="KW-1185">Reference proteome</keyword>
<dbReference type="InterPro" id="IPR042178">
    <property type="entry name" value="Serpin_sf_1"/>
</dbReference>
<dbReference type="WBParaSite" id="SSLN_0002053301-mRNA-1">
    <property type="protein sequence ID" value="SSLN_0002053301-mRNA-1"/>
    <property type="gene ID" value="SSLN_0002053301"/>
</dbReference>
<dbReference type="Gene3D" id="3.30.497.10">
    <property type="entry name" value="Antithrombin, subunit I, domain 2"/>
    <property type="match status" value="1"/>
</dbReference>
<evidence type="ECO:0000259" key="2">
    <source>
        <dbReference type="Pfam" id="PF00079"/>
    </source>
</evidence>
<reference evidence="3 4" key="2">
    <citation type="submission" date="2018-11" db="EMBL/GenBank/DDBJ databases">
        <authorList>
            <consortium name="Pathogen Informatics"/>
        </authorList>
    </citation>
    <scope>NUCLEOTIDE SEQUENCE [LARGE SCALE GENOMIC DNA]</scope>
    <source>
        <strain evidence="3 4">NST_G2</strain>
    </source>
</reference>
<evidence type="ECO:0000313" key="3">
    <source>
        <dbReference type="EMBL" id="VDM06184.1"/>
    </source>
</evidence>
<dbReference type="InterPro" id="IPR042185">
    <property type="entry name" value="Serpin_sf_2"/>
</dbReference>
<reference evidence="5" key="1">
    <citation type="submission" date="2016-06" db="UniProtKB">
        <authorList>
            <consortium name="WormBaseParasite"/>
        </authorList>
    </citation>
    <scope>IDENTIFICATION</scope>
</reference>
<dbReference type="PANTHER" id="PTHR11461:SF211">
    <property type="entry name" value="GH10112P-RELATED"/>
    <property type="match status" value="1"/>
</dbReference>
<gene>
    <name evidence="3" type="ORF">SSLN_LOCUS19798</name>
</gene>
<dbReference type="AlphaFoldDB" id="A0A183TTK0"/>
<dbReference type="EMBL" id="UYSU01049422">
    <property type="protein sequence ID" value="VDM06184.1"/>
    <property type="molecule type" value="Genomic_DNA"/>
</dbReference>
<dbReference type="Proteomes" id="UP000275846">
    <property type="component" value="Unassembled WGS sequence"/>
</dbReference>
<dbReference type="InterPro" id="IPR000215">
    <property type="entry name" value="Serpin_fam"/>
</dbReference>